<reference evidence="4" key="1">
    <citation type="submission" date="2022-05" db="EMBL/GenBank/DDBJ databases">
        <authorList>
            <person name="Park J.-S."/>
        </authorList>
    </citation>
    <scope>NUCLEOTIDE SEQUENCE</scope>
    <source>
        <strain evidence="4">2012CJ41-6</strain>
    </source>
</reference>
<comment type="caution">
    <text evidence="4">The sequence shown here is derived from an EMBL/GenBank/DDBJ whole genome shotgun (WGS) entry which is preliminary data.</text>
</comment>
<dbReference type="Pfam" id="PF01613">
    <property type="entry name" value="Flavin_Reduct"/>
    <property type="match status" value="1"/>
</dbReference>
<dbReference type="Gene3D" id="2.30.110.10">
    <property type="entry name" value="Electron Transport, Fmn-binding Protein, Chain A"/>
    <property type="match status" value="1"/>
</dbReference>
<feature type="domain" description="Flavin reductase like" evidence="3">
    <location>
        <begin position="19"/>
        <end position="162"/>
    </location>
</feature>
<dbReference type="InterPro" id="IPR002563">
    <property type="entry name" value="Flavin_Rdtase-like_dom"/>
</dbReference>
<keyword evidence="2" id="KW-0560">Oxidoreductase</keyword>
<evidence type="ECO:0000259" key="3">
    <source>
        <dbReference type="SMART" id="SM00903"/>
    </source>
</evidence>
<dbReference type="RefSeq" id="WP_249713506.1">
    <property type="nucleotide sequence ID" value="NZ_JAMFMB010000052.1"/>
</dbReference>
<keyword evidence="5" id="KW-1185">Reference proteome</keyword>
<gene>
    <name evidence="4" type="ORF">M3P21_21495</name>
</gene>
<evidence type="ECO:0000256" key="2">
    <source>
        <dbReference type="ARBA" id="ARBA00023002"/>
    </source>
</evidence>
<protein>
    <submittedName>
        <fullName evidence="4">Flavin reductase</fullName>
    </submittedName>
</protein>
<sequence length="331" mass="36418">MSDLNFSDESVCRQLRKAFGSFTTGVTVVTTTNAKGEPIGFTANSFTSVSLNPPLLLVCLAKSSSNIGNFARSSRFAVNILSEAQQDISGQFASRVEDRFASVAWHKSANGSPLIDDCVAWFDCVTHEFVDAGDHVILIGRIDSFCETELRPLAYLRGHYLDLGLGERAVGEVTSHGGVRLGAVITYQDQLILTKSDDGWALPMGNVQSSFREGRAELEATLLESGITAELGFLYSVFDAPEGDTTWMIFLGHADHVQPTDHTALFQFDEIPFDAIAIRQLRSVLRRFQSEFKQSRFGLYVDDTHASGRINPIETNATTWKTFLSEQEKGA</sequence>
<organism evidence="4 5">
    <name type="scientific">Ruegeria spongiae</name>
    <dbReference type="NCBI Taxonomy" id="2942209"/>
    <lineage>
        <taxon>Bacteria</taxon>
        <taxon>Pseudomonadati</taxon>
        <taxon>Pseudomonadota</taxon>
        <taxon>Alphaproteobacteria</taxon>
        <taxon>Rhodobacterales</taxon>
        <taxon>Roseobacteraceae</taxon>
        <taxon>Ruegeria</taxon>
    </lineage>
</organism>
<name>A0ABT0Q882_9RHOB</name>
<dbReference type="PANTHER" id="PTHR30466">
    <property type="entry name" value="FLAVIN REDUCTASE"/>
    <property type="match status" value="1"/>
</dbReference>
<comment type="similarity">
    <text evidence="1">Belongs to the non-flavoprotein flavin reductase family.</text>
</comment>
<dbReference type="InterPro" id="IPR050268">
    <property type="entry name" value="NADH-dep_flavin_reductase"/>
</dbReference>
<proteinExistence type="inferred from homology"/>
<dbReference type="InterPro" id="IPR012349">
    <property type="entry name" value="Split_barrel_FMN-bd"/>
</dbReference>
<dbReference type="PANTHER" id="PTHR30466:SF11">
    <property type="entry name" value="FLAVIN-DEPENDENT MONOOXYGENASE, REDUCTASE SUBUNIT HSAB"/>
    <property type="match status" value="1"/>
</dbReference>
<dbReference type="EMBL" id="JAMFMB010000052">
    <property type="protein sequence ID" value="MCL6286089.1"/>
    <property type="molecule type" value="Genomic_DNA"/>
</dbReference>
<accession>A0ABT0Q882</accession>
<dbReference type="Proteomes" id="UP001203880">
    <property type="component" value="Unassembled WGS sequence"/>
</dbReference>
<dbReference type="SUPFAM" id="SSF50475">
    <property type="entry name" value="FMN-binding split barrel"/>
    <property type="match status" value="1"/>
</dbReference>
<evidence type="ECO:0000313" key="4">
    <source>
        <dbReference type="EMBL" id="MCL6286089.1"/>
    </source>
</evidence>
<dbReference type="SMART" id="SM00903">
    <property type="entry name" value="Flavin_Reduct"/>
    <property type="match status" value="1"/>
</dbReference>
<dbReference type="Gene3D" id="3.90.79.10">
    <property type="entry name" value="Nucleoside Triphosphate Pyrophosphohydrolase"/>
    <property type="match status" value="1"/>
</dbReference>
<evidence type="ECO:0000313" key="5">
    <source>
        <dbReference type="Proteomes" id="UP001203880"/>
    </source>
</evidence>
<evidence type="ECO:0000256" key="1">
    <source>
        <dbReference type="ARBA" id="ARBA00008898"/>
    </source>
</evidence>